<dbReference type="NCBIfam" id="TIGR00254">
    <property type="entry name" value="GGDEF"/>
    <property type="match status" value="1"/>
</dbReference>
<feature type="transmembrane region" description="Helical" evidence="1">
    <location>
        <begin position="263"/>
        <end position="284"/>
    </location>
</feature>
<dbReference type="PROSITE" id="PS50887">
    <property type="entry name" value="GGDEF"/>
    <property type="match status" value="1"/>
</dbReference>
<evidence type="ECO:0000259" key="6">
    <source>
        <dbReference type="PROSITE" id="PS50887"/>
    </source>
</evidence>
<dbReference type="CDD" id="cd01949">
    <property type="entry name" value="GGDEF"/>
    <property type="match status" value="1"/>
</dbReference>
<dbReference type="EMBL" id="FQXE01000003">
    <property type="protein sequence ID" value="SHH41622.1"/>
    <property type="molecule type" value="Genomic_DNA"/>
</dbReference>
<feature type="chain" id="PRO_5012793521" evidence="2">
    <location>
        <begin position="28"/>
        <end position="854"/>
    </location>
</feature>
<dbReference type="InterPro" id="IPR029787">
    <property type="entry name" value="Nucleotide_cyclase"/>
</dbReference>
<dbReference type="SMART" id="SM00091">
    <property type="entry name" value="PAS"/>
    <property type="match status" value="1"/>
</dbReference>
<feature type="signal peptide" evidence="2">
    <location>
        <begin position="1"/>
        <end position="27"/>
    </location>
</feature>
<dbReference type="InterPro" id="IPR000160">
    <property type="entry name" value="GGDEF_dom"/>
</dbReference>
<dbReference type="PROSITE" id="PS50883">
    <property type="entry name" value="EAL"/>
    <property type="match status" value="1"/>
</dbReference>
<dbReference type="InterPro" id="IPR052155">
    <property type="entry name" value="Biofilm_reg_signaling"/>
</dbReference>
<evidence type="ECO:0000259" key="5">
    <source>
        <dbReference type="PROSITE" id="PS50883"/>
    </source>
</evidence>
<dbReference type="NCBIfam" id="TIGR00229">
    <property type="entry name" value="sensory_box"/>
    <property type="match status" value="1"/>
</dbReference>
<dbReference type="FunFam" id="3.30.70.270:FF:000001">
    <property type="entry name" value="Diguanylate cyclase domain protein"/>
    <property type="match status" value="1"/>
</dbReference>
<feature type="domain" description="PAC" evidence="4">
    <location>
        <begin position="366"/>
        <end position="424"/>
    </location>
</feature>
<name>A0A1M5SSZ7_9BURK</name>
<keyword evidence="1" id="KW-0472">Membrane</keyword>
<evidence type="ECO:0000256" key="1">
    <source>
        <dbReference type="SAM" id="Phobius"/>
    </source>
</evidence>
<dbReference type="SUPFAM" id="SSF53850">
    <property type="entry name" value="Periplasmic binding protein-like II"/>
    <property type="match status" value="1"/>
</dbReference>
<dbReference type="SMART" id="SM00062">
    <property type="entry name" value="PBPb"/>
    <property type="match status" value="1"/>
</dbReference>
<dbReference type="InterPro" id="IPR000014">
    <property type="entry name" value="PAS"/>
</dbReference>
<dbReference type="InterPro" id="IPR035919">
    <property type="entry name" value="EAL_sf"/>
</dbReference>
<evidence type="ECO:0000259" key="4">
    <source>
        <dbReference type="PROSITE" id="PS50113"/>
    </source>
</evidence>
<dbReference type="SMART" id="SM00052">
    <property type="entry name" value="EAL"/>
    <property type="match status" value="1"/>
</dbReference>
<reference evidence="7 8" key="1">
    <citation type="submission" date="2016-11" db="EMBL/GenBank/DDBJ databases">
        <authorList>
            <person name="Jaros S."/>
            <person name="Januszkiewicz K."/>
            <person name="Wedrychowicz H."/>
        </authorList>
    </citation>
    <scope>NUCLEOTIDE SEQUENCE [LARGE SCALE GENOMIC DNA]</scope>
    <source>
        <strain evidence="7 8">CGMCC 1.10190</strain>
    </source>
</reference>
<dbReference type="SUPFAM" id="SSF55073">
    <property type="entry name" value="Nucleotide cyclase"/>
    <property type="match status" value="1"/>
</dbReference>
<dbReference type="InterPro" id="IPR035965">
    <property type="entry name" value="PAS-like_dom_sf"/>
</dbReference>
<dbReference type="Gene3D" id="3.20.20.450">
    <property type="entry name" value="EAL domain"/>
    <property type="match status" value="1"/>
</dbReference>
<dbReference type="Proteomes" id="UP000184226">
    <property type="component" value="Unassembled WGS sequence"/>
</dbReference>
<dbReference type="Pfam" id="PF00497">
    <property type="entry name" value="SBP_bac_3"/>
    <property type="match status" value="1"/>
</dbReference>
<feature type="domain" description="EAL" evidence="5">
    <location>
        <begin position="603"/>
        <end position="854"/>
    </location>
</feature>
<dbReference type="SMART" id="SM00267">
    <property type="entry name" value="GGDEF"/>
    <property type="match status" value="1"/>
</dbReference>
<dbReference type="Gene3D" id="3.30.70.270">
    <property type="match status" value="1"/>
</dbReference>
<dbReference type="InterPro" id="IPR001633">
    <property type="entry name" value="EAL_dom"/>
</dbReference>
<dbReference type="InterPro" id="IPR000700">
    <property type="entry name" value="PAS-assoc_C"/>
</dbReference>
<evidence type="ECO:0000256" key="2">
    <source>
        <dbReference type="SAM" id="SignalP"/>
    </source>
</evidence>
<feature type="domain" description="GGDEF" evidence="6">
    <location>
        <begin position="456"/>
        <end position="594"/>
    </location>
</feature>
<dbReference type="Gene3D" id="3.40.190.10">
    <property type="entry name" value="Periplasmic binding protein-like II"/>
    <property type="match status" value="2"/>
</dbReference>
<dbReference type="PROSITE" id="PS50113">
    <property type="entry name" value="PAC"/>
    <property type="match status" value="1"/>
</dbReference>
<dbReference type="PROSITE" id="PS50112">
    <property type="entry name" value="PAS"/>
    <property type="match status" value="1"/>
</dbReference>
<evidence type="ECO:0000313" key="7">
    <source>
        <dbReference type="EMBL" id="SHH41622.1"/>
    </source>
</evidence>
<dbReference type="PANTHER" id="PTHR44757">
    <property type="entry name" value="DIGUANYLATE CYCLASE DGCP"/>
    <property type="match status" value="1"/>
</dbReference>
<dbReference type="SUPFAM" id="SSF55785">
    <property type="entry name" value="PYP-like sensor domain (PAS domain)"/>
    <property type="match status" value="1"/>
</dbReference>
<dbReference type="Gene3D" id="3.30.450.20">
    <property type="entry name" value="PAS domain"/>
    <property type="match status" value="1"/>
</dbReference>
<accession>A0A1M5SSZ7</accession>
<dbReference type="Pfam" id="PF00563">
    <property type="entry name" value="EAL"/>
    <property type="match status" value="1"/>
</dbReference>
<dbReference type="Pfam" id="PF08448">
    <property type="entry name" value="PAS_4"/>
    <property type="match status" value="1"/>
</dbReference>
<dbReference type="Pfam" id="PF00990">
    <property type="entry name" value="GGDEF"/>
    <property type="match status" value="1"/>
</dbReference>
<dbReference type="InterPro" id="IPR013656">
    <property type="entry name" value="PAS_4"/>
</dbReference>
<dbReference type="PANTHER" id="PTHR44757:SF2">
    <property type="entry name" value="BIOFILM ARCHITECTURE MAINTENANCE PROTEIN MBAA"/>
    <property type="match status" value="1"/>
</dbReference>
<keyword evidence="1" id="KW-0812">Transmembrane</keyword>
<keyword evidence="2" id="KW-0732">Signal</keyword>
<evidence type="ECO:0000313" key="8">
    <source>
        <dbReference type="Proteomes" id="UP000184226"/>
    </source>
</evidence>
<proteinExistence type="predicted"/>
<dbReference type="InterPro" id="IPR043128">
    <property type="entry name" value="Rev_trsase/Diguanyl_cyclase"/>
</dbReference>
<evidence type="ECO:0000259" key="3">
    <source>
        <dbReference type="PROSITE" id="PS50112"/>
    </source>
</evidence>
<gene>
    <name evidence="7" type="ORF">SAMN04488135_103171</name>
</gene>
<keyword evidence="8" id="KW-1185">Reference proteome</keyword>
<feature type="domain" description="PAS" evidence="3">
    <location>
        <begin position="298"/>
        <end position="368"/>
    </location>
</feature>
<organism evidence="7 8">
    <name type="scientific">Pollutimonas bauzanensis</name>
    <dbReference type="NCBI Taxonomy" id="658167"/>
    <lineage>
        <taxon>Bacteria</taxon>
        <taxon>Pseudomonadati</taxon>
        <taxon>Pseudomonadota</taxon>
        <taxon>Betaproteobacteria</taxon>
        <taxon>Burkholderiales</taxon>
        <taxon>Alcaligenaceae</taxon>
        <taxon>Pollutimonas</taxon>
    </lineage>
</organism>
<sequence length="854" mass="94220">MRHSKRRAFIRWAVLLLGACLSASALAQERVVRVGVYDNAPKILLGKGGQPGGILGELLGAIAQEEGWTLKTVACVWQDCLDALQSANIDLLPDVAFSESREHLYDFHQTPALHSWSQVYERRGGSIKSMQDLAGKRIAALAGSAQHDYLAMLTADFGVHPALLAADTLEEGFDMAANGVADAAIANYFFGEWHAAKYGLIAAPVMFQPTRLFYAASKGRNGDLLMAIDQRLEQWQKTPGSPYYRVLQRWGASQSPAMAPPPFWWALAALACLLMLAMGIAVLLKAQVARQTRHLQASEAKLNTILDSVDALIYIKDCNLRYLYGNRRVCELFGKSPGELIGCTDDDFFDKGTRARVRKDDLRVIENGERVVCEEHNITVNGKTTDTILSIKIPLRNPQGKVEALCGISTDITEHRAAQQTAHRLAFYDPLTELPNRRLLLERINHVLDSADHASNLGALLFIDLDHFKRINDARGHDVGDAVLCSVAQRLQDITHSEDTVARIGGDEFVILLDDVGRTEEEGARQAMLTAEKVRAALEQPIVIKRQDYLAGGSIGVTLLTPGSKSTADVLREADTAMYRSKESGRNRVAFYEASMHTEVDDRLALEHDLTQAIGTPQLEMQIQAQWNSARRVVGAELLIRWNHPERGAISPEAFIPIAEETGVILRLGDWALQQACKVLAQLKLAGQPYPLSINVSPRQFRQADFVKRVREILQESGAPAGQLIFEVTEGVLIDDLQGSINRMTELSTLGVRFSIDDFGTGYCSLAYLKRLPLYELKIDECFIRDTPGSTDDVAIVKLILAMARQLNLKVVAEGVETQEQADFLIENGCDAIQGYLFARPMTVAEWLGRAAAA</sequence>
<keyword evidence="1" id="KW-1133">Transmembrane helix</keyword>
<dbReference type="SUPFAM" id="SSF141868">
    <property type="entry name" value="EAL domain-like"/>
    <property type="match status" value="1"/>
</dbReference>
<dbReference type="CDD" id="cd00130">
    <property type="entry name" value="PAS"/>
    <property type="match status" value="1"/>
</dbReference>
<dbReference type="AlphaFoldDB" id="A0A1M5SSZ7"/>
<dbReference type="STRING" id="658167.SAMN04488135_103171"/>
<dbReference type="InterPro" id="IPR001638">
    <property type="entry name" value="Solute-binding_3/MltF_N"/>
</dbReference>
<protein>
    <submittedName>
        <fullName evidence="7">Periplasmic sensor diguanylate cyclase/phosphodiesterase</fullName>
    </submittedName>
</protein>
<dbReference type="GO" id="GO:0003824">
    <property type="term" value="F:catalytic activity"/>
    <property type="evidence" value="ECO:0007669"/>
    <property type="project" value="UniProtKB-ARBA"/>
</dbReference>
<dbReference type="CDD" id="cd01948">
    <property type="entry name" value="EAL"/>
    <property type="match status" value="1"/>
</dbReference>